<dbReference type="InterPro" id="IPR002557">
    <property type="entry name" value="Chitin-bd_dom"/>
</dbReference>
<sequence>MEARCQVFHICQFSGRQDSFLCPNGTVFDQRYFVCNWWFNVDCNLSPTFYSLNSQLFKSSDSSVLVHDVVSQDVTFDHPESLPVPGVVGGGSVIPSGHNNFRESHALDDPGFVPSPKDWEIASTSGSVKSWSRPSNQNTQGRSLAPVAATSGYPNEETFEEDNDYRYTQPGSHFNNVPVTTYRPLIPYQPTEMRIINVQRSTDGYPEEETFPEEILPEEPGDYYSRRPVPERQSPSPLQPNIVVTATNKYPAEEIFPEEATEVVLEIQKPVPFAPEEAVSPLPDYDTYTSSPEPSPFDDEFNYGRKLHITVATSAPARLTSPRVRTQTQRHQPQHQPHHLPPQNHHHINHQQHQHQHRHQHEKPQIGSYPVEEDLPLEEMVPITERTVLPEPEYTPLPHSTPSPYYSTQPPQPQPFPVPDPIHERPSPEPEIDYRSKQMLQFVSSPISVIAPNEHTIRSTLIPEMSTPSPLVPFDQQQQQQQQLDFESTPIIQFVSTPIPVLESSTEFSNVSLESMTQNAISFGQSYIPEILDPQSEFPVGGTNEDIKNINNLFEYPTDEQPPIRTEEPITRRPTYPTEYSSVHEPLSALQPMPRHPLTYPTFQTNHQNNKNKNPIIQPKMSLSHR</sequence>
<dbReference type="PANTHER" id="PTHR22933:SF42">
    <property type="entry name" value="FI18455P1-RELATED"/>
    <property type="match status" value="1"/>
</dbReference>
<dbReference type="SUPFAM" id="SSF57625">
    <property type="entry name" value="Invertebrate chitin-binding proteins"/>
    <property type="match status" value="1"/>
</dbReference>
<accession>T1IU45</accession>
<dbReference type="EMBL" id="JH431520">
    <property type="status" value="NOT_ANNOTATED_CDS"/>
    <property type="molecule type" value="Genomic_DNA"/>
</dbReference>
<evidence type="ECO:0000256" key="1">
    <source>
        <dbReference type="SAM" id="MobiDB-lite"/>
    </source>
</evidence>
<feature type="compositionally biased region" description="Basic and acidic residues" evidence="1">
    <location>
        <begin position="421"/>
        <end position="430"/>
    </location>
</feature>
<reference evidence="4" key="1">
    <citation type="submission" date="2011-05" db="EMBL/GenBank/DDBJ databases">
        <authorList>
            <person name="Richards S.R."/>
            <person name="Qu J."/>
            <person name="Jiang H."/>
            <person name="Jhangiani S.N."/>
            <person name="Agravi P."/>
            <person name="Goodspeed R."/>
            <person name="Gross S."/>
            <person name="Mandapat C."/>
            <person name="Jackson L."/>
            <person name="Mathew T."/>
            <person name="Pu L."/>
            <person name="Thornton R."/>
            <person name="Saada N."/>
            <person name="Wilczek-Boney K.B."/>
            <person name="Lee S."/>
            <person name="Kovar C."/>
            <person name="Wu Y."/>
            <person name="Scherer S.E."/>
            <person name="Worley K.C."/>
            <person name="Muzny D.M."/>
            <person name="Gibbs R."/>
        </authorList>
    </citation>
    <scope>NUCLEOTIDE SEQUENCE</scope>
    <source>
        <strain evidence="4">Brora</strain>
    </source>
</reference>
<dbReference type="Gene3D" id="2.170.140.10">
    <property type="entry name" value="Chitin binding domain"/>
    <property type="match status" value="1"/>
</dbReference>
<dbReference type="PROSITE" id="PS50940">
    <property type="entry name" value="CHIT_BIND_II"/>
    <property type="match status" value="1"/>
</dbReference>
<dbReference type="InterPro" id="IPR036508">
    <property type="entry name" value="Chitin-bd_dom_sf"/>
</dbReference>
<feature type="region of interest" description="Disordered" evidence="1">
    <location>
        <begin position="557"/>
        <end position="626"/>
    </location>
</feature>
<feature type="compositionally biased region" description="Polar residues" evidence="1">
    <location>
        <begin position="125"/>
        <end position="142"/>
    </location>
</feature>
<evidence type="ECO:0000259" key="2">
    <source>
        <dbReference type="PROSITE" id="PS50940"/>
    </source>
</evidence>
<organism evidence="3 4">
    <name type="scientific">Strigamia maritima</name>
    <name type="common">European centipede</name>
    <name type="synonym">Geophilus maritimus</name>
    <dbReference type="NCBI Taxonomy" id="126957"/>
    <lineage>
        <taxon>Eukaryota</taxon>
        <taxon>Metazoa</taxon>
        <taxon>Ecdysozoa</taxon>
        <taxon>Arthropoda</taxon>
        <taxon>Myriapoda</taxon>
        <taxon>Chilopoda</taxon>
        <taxon>Pleurostigmophora</taxon>
        <taxon>Geophilomorpha</taxon>
        <taxon>Linotaeniidae</taxon>
        <taxon>Strigamia</taxon>
    </lineage>
</organism>
<dbReference type="InterPro" id="IPR052976">
    <property type="entry name" value="Scoloptoxin-like"/>
</dbReference>
<dbReference type="PANTHER" id="PTHR22933">
    <property type="entry name" value="FI18007P1-RELATED"/>
    <property type="match status" value="1"/>
</dbReference>
<dbReference type="Pfam" id="PF01607">
    <property type="entry name" value="CBM_14"/>
    <property type="match status" value="1"/>
</dbReference>
<dbReference type="AlphaFoldDB" id="T1IU45"/>
<feature type="region of interest" description="Disordered" evidence="1">
    <location>
        <begin position="389"/>
        <end position="430"/>
    </location>
</feature>
<name>T1IU45_STRMM</name>
<feature type="compositionally biased region" description="Pro residues" evidence="1">
    <location>
        <begin position="410"/>
        <end position="420"/>
    </location>
</feature>
<feature type="region of interest" description="Disordered" evidence="1">
    <location>
        <begin position="125"/>
        <end position="145"/>
    </location>
</feature>
<reference evidence="3" key="2">
    <citation type="submission" date="2015-02" db="UniProtKB">
        <authorList>
            <consortium name="EnsemblMetazoa"/>
        </authorList>
    </citation>
    <scope>IDENTIFICATION</scope>
</reference>
<proteinExistence type="predicted"/>
<feature type="domain" description="Chitin-binding type-2" evidence="2">
    <location>
        <begin position="1"/>
        <end position="45"/>
    </location>
</feature>
<dbReference type="GO" id="GO:0008061">
    <property type="term" value="F:chitin binding"/>
    <property type="evidence" value="ECO:0007669"/>
    <property type="project" value="InterPro"/>
</dbReference>
<feature type="compositionally biased region" description="Basic residues" evidence="1">
    <location>
        <begin position="332"/>
        <end position="361"/>
    </location>
</feature>
<protein>
    <recommendedName>
        <fullName evidence="2">Chitin-binding type-2 domain-containing protein</fullName>
    </recommendedName>
</protein>
<dbReference type="EnsemblMetazoa" id="SMAR004660-RA">
    <property type="protein sequence ID" value="SMAR004660-PA"/>
    <property type="gene ID" value="SMAR004660"/>
</dbReference>
<dbReference type="HOGENOM" id="CLU_437028_0_0_1"/>
<keyword evidence="4" id="KW-1185">Reference proteome</keyword>
<dbReference type="GO" id="GO:0005576">
    <property type="term" value="C:extracellular region"/>
    <property type="evidence" value="ECO:0007669"/>
    <property type="project" value="InterPro"/>
</dbReference>
<evidence type="ECO:0000313" key="4">
    <source>
        <dbReference type="Proteomes" id="UP000014500"/>
    </source>
</evidence>
<dbReference type="Proteomes" id="UP000014500">
    <property type="component" value="Unassembled WGS sequence"/>
</dbReference>
<feature type="compositionally biased region" description="Low complexity" evidence="1">
    <location>
        <begin position="608"/>
        <end position="620"/>
    </location>
</feature>
<feature type="region of interest" description="Disordered" evidence="1">
    <location>
        <begin position="315"/>
        <end position="365"/>
    </location>
</feature>
<evidence type="ECO:0000313" key="3">
    <source>
        <dbReference type="EnsemblMetazoa" id="SMAR004660-PA"/>
    </source>
</evidence>